<keyword evidence="3" id="KW-0067">ATP-binding</keyword>
<keyword evidence="2" id="KW-0547">Nucleotide-binding</keyword>
<dbReference type="PANTHER" id="PTHR23264:SF19">
    <property type="entry name" value="CYTOSOLIC FE-S CLUSTER ASSEMBLY FACTOR NUBP2"/>
    <property type="match status" value="1"/>
</dbReference>
<organism evidence="6 7">
    <name type="scientific">Enterospora canceri</name>
    <dbReference type="NCBI Taxonomy" id="1081671"/>
    <lineage>
        <taxon>Eukaryota</taxon>
        <taxon>Fungi</taxon>
        <taxon>Fungi incertae sedis</taxon>
        <taxon>Microsporidia</taxon>
        <taxon>Enterocytozoonidae</taxon>
        <taxon>Enterospora</taxon>
    </lineage>
</organism>
<evidence type="ECO:0000256" key="5">
    <source>
        <dbReference type="ARBA" id="ARBA00023014"/>
    </source>
</evidence>
<comment type="caution">
    <text evidence="6">The sequence shown here is derived from an EMBL/GenBank/DDBJ whole genome shotgun (WGS) entry which is preliminary data.</text>
</comment>
<evidence type="ECO:0000256" key="1">
    <source>
        <dbReference type="ARBA" id="ARBA00022723"/>
    </source>
</evidence>
<name>A0A1Y1S4G9_9MICR</name>
<dbReference type="GO" id="GO:0046872">
    <property type="term" value="F:metal ion binding"/>
    <property type="evidence" value="ECO:0007669"/>
    <property type="project" value="UniProtKB-KW"/>
</dbReference>
<evidence type="ECO:0000256" key="4">
    <source>
        <dbReference type="ARBA" id="ARBA00023004"/>
    </source>
</evidence>
<sequence>MSDLNRQLSFCKKAKMRVLGVVENMSGIECIECGHINDVFGTGAVELFSTKNSLVFLGRINFSIKMCRELDSGQIEHDENIAQICSGIRKAMNF</sequence>
<evidence type="ECO:0000313" key="6">
    <source>
        <dbReference type="EMBL" id="ORD93001.1"/>
    </source>
</evidence>
<dbReference type="AlphaFoldDB" id="A0A1Y1S4G9"/>
<dbReference type="GO" id="GO:0140663">
    <property type="term" value="F:ATP-dependent FeS chaperone activity"/>
    <property type="evidence" value="ECO:0007669"/>
    <property type="project" value="InterPro"/>
</dbReference>
<dbReference type="EMBL" id="LWDP01000301">
    <property type="protein sequence ID" value="ORD93001.1"/>
    <property type="molecule type" value="Genomic_DNA"/>
</dbReference>
<evidence type="ECO:0000256" key="2">
    <source>
        <dbReference type="ARBA" id="ARBA00022741"/>
    </source>
</evidence>
<keyword evidence="1" id="KW-0479">Metal-binding</keyword>
<gene>
    <name evidence="6" type="primary">NUBP2</name>
    <name evidence="6" type="ORF">ECANGB1_1861</name>
</gene>
<dbReference type="GO" id="GO:0051536">
    <property type="term" value="F:iron-sulfur cluster binding"/>
    <property type="evidence" value="ECO:0007669"/>
    <property type="project" value="UniProtKB-KW"/>
</dbReference>
<evidence type="ECO:0000313" key="7">
    <source>
        <dbReference type="Proteomes" id="UP000192639"/>
    </source>
</evidence>
<dbReference type="PANTHER" id="PTHR23264">
    <property type="entry name" value="NUCLEOTIDE-BINDING PROTEIN NBP35 YEAST -RELATED"/>
    <property type="match status" value="1"/>
</dbReference>
<dbReference type="Proteomes" id="UP000192639">
    <property type="component" value="Unassembled WGS sequence"/>
</dbReference>
<keyword evidence="7" id="KW-1185">Reference proteome</keyword>
<protein>
    <submittedName>
        <fullName evidence="6">NUBP2</fullName>
    </submittedName>
</protein>
<reference evidence="6 7" key="1">
    <citation type="journal article" date="2017" name="Environ. Microbiol.">
        <title>Decay of the glycolytic pathway and adaptation to intranuclear parasitism within Enterocytozoonidae microsporidia.</title>
        <authorList>
            <person name="Wiredu Boakye D."/>
            <person name="Jaroenlak P."/>
            <person name="Prachumwat A."/>
            <person name="Williams T.A."/>
            <person name="Bateman K.S."/>
            <person name="Itsathitphaisarn O."/>
            <person name="Sritunyalucksana K."/>
            <person name="Paszkiewicz K.H."/>
            <person name="Moore K.A."/>
            <person name="Stentiford G.D."/>
            <person name="Williams B.A."/>
        </authorList>
    </citation>
    <scope>NUCLEOTIDE SEQUENCE [LARGE SCALE GENOMIC DNA]</scope>
    <source>
        <strain evidence="6 7">GB1</strain>
    </source>
</reference>
<proteinExistence type="predicted"/>
<dbReference type="InterPro" id="IPR027417">
    <property type="entry name" value="P-loop_NTPase"/>
</dbReference>
<evidence type="ECO:0000256" key="3">
    <source>
        <dbReference type="ARBA" id="ARBA00022840"/>
    </source>
</evidence>
<keyword evidence="4" id="KW-0408">Iron</keyword>
<dbReference type="GO" id="GO:0005524">
    <property type="term" value="F:ATP binding"/>
    <property type="evidence" value="ECO:0007669"/>
    <property type="project" value="UniProtKB-KW"/>
</dbReference>
<dbReference type="OrthoDB" id="1741334at2759"/>
<dbReference type="InterPro" id="IPR019591">
    <property type="entry name" value="Mrp/NBP35_ATP-bd"/>
</dbReference>
<keyword evidence="5" id="KW-0411">Iron-sulfur</keyword>
<dbReference type="SUPFAM" id="SSF52540">
    <property type="entry name" value="P-loop containing nucleoside triphosphate hydrolases"/>
    <property type="match status" value="1"/>
</dbReference>
<dbReference type="Gene3D" id="3.40.50.300">
    <property type="entry name" value="P-loop containing nucleotide triphosphate hydrolases"/>
    <property type="match status" value="1"/>
</dbReference>
<dbReference type="VEuPathDB" id="MicrosporidiaDB:ECANGB1_1861"/>
<dbReference type="GO" id="GO:0005829">
    <property type="term" value="C:cytosol"/>
    <property type="evidence" value="ECO:0007669"/>
    <property type="project" value="TreeGrafter"/>
</dbReference>
<dbReference type="InterPro" id="IPR033756">
    <property type="entry name" value="YlxH/NBP35"/>
</dbReference>
<accession>A0A1Y1S4G9</accession>
<dbReference type="GO" id="GO:0016226">
    <property type="term" value="P:iron-sulfur cluster assembly"/>
    <property type="evidence" value="ECO:0007669"/>
    <property type="project" value="InterPro"/>
</dbReference>
<dbReference type="Pfam" id="PF10609">
    <property type="entry name" value="ParA"/>
    <property type="match status" value="1"/>
</dbReference>